<accession>A0A1H1NF88</accession>
<protein>
    <submittedName>
        <fullName evidence="1">Uncharacterized protein</fullName>
    </submittedName>
</protein>
<reference evidence="2" key="1">
    <citation type="submission" date="2016-10" db="EMBL/GenBank/DDBJ databases">
        <authorList>
            <person name="Varghese N."/>
            <person name="Submissions S."/>
        </authorList>
    </citation>
    <scope>NUCLEOTIDE SEQUENCE [LARGE SCALE GENOMIC DNA]</scope>
    <source>
        <strain evidence="2">DSM 21772</strain>
    </source>
</reference>
<gene>
    <name evidence="1" type="ORF">SAMN04489834_0626</name>
</gene>
<dbReference type="InterPro" id="IPR058595">
    <property type="entry name" value="Avidin-like"/>
</dbReference>
<proteinExistence type="predicted"/>
<name>A0A1H1NF88_9MICO</name>
<dbReference type="EMBL" id="LT629742">
    <property type="protein sequence ID" value="SDR97460.1"/>
    <property type="molecule type" value="Genomic_DNA"/>
</dbReference>
<keyword evidence="2" id="KW-1185">Reference proteome</keyword>
<sequence>MNAASAPAIPASIDGLEFVMISSSGSAVSSESPTRFRYQQLGQMIWGGYIGDTVQLGRFVGRRDGDVVTICFAHKPVDGGEVILGTAESTLRRADDGKLYLDEVFEKDGEAHESACVEVEPLAEWPALDLAHTSEPRMDGTAFVLQRSTASTVNVDSPTRFEFSENSGIIWGDYFGDTVTGGRCVGRYSGGVLQEYFVHHVVASDATLLGDSTTTVKQTDDGRFELIEDFVLDGVPGFSVCVQVD</sequence>
<evidence type="ECO:0000313" key="2">
    <source>
        <dbReference type="Proteomes" id="UP000181956"/>
    </source>
</evidence>
<dbReference type="STRING" id="412690.SAMN04489834_0626"/>
<dbReference type="Pfam" id="PF26421">
    <property type="entry name" value="Avidin_like"/>
    <property type="match status" value="2"/>
</dbReference>
<dbReference type="AlphaFoldDB" id="A0A1H1NF88"/>
<organism evidence="1 2">
    <name type="scientific">Microterricola viridarii</name>
    <dbReference type="NCBI Taxonomy" id="412690"/>
    <lineage>
        <taxon>Bacteria</taxon>
        <taxon>Bacillati</taxon>
        <taxon>Actinomycetota</taxon>
        <taxon>Actinomycetes</taxon>
        <taxon>Micrococcales</taxon>
        <taxon>Microbacteriaceae</taxon>
        <taxon>Microterricola</taxon>
    </lineage>
</organism>
<dbReference type="Proteomes" id="UP000181956">
    <property type="component" value="Chromosome I"/>
</dbReference>
<evidence type="ECO:0000313" key="1">
    <source>
        <dbReference type="EMBL" id="SDR97460.1"/>
    </source>
</evidence>
<dbReference type="RefSeq" id="WP_197675160.1">
    <property type="nucleotide sequence ID" value="NZ_LT629742.1"/>
</dbReference>